<name>A0A971IBS0_9BIFI</name>
<accession>A0A971IBS0</accession>
<organism evidence="1 2">
    <name type="scientific">Bifidobacterium crudilactis</name>
    <dbReference type="NCBI Taxonomy" id="327277"/>
    <lineage>
        <taxon>Bacteria</taxon>
        <taxon>Bacillati</taxon>
        <taxon>Actinomycetota</taxon>
        <taxon>Actinomycetes</taxon>
        <taxon>Bifidobacteriales</taxon>
        <taxon>Bifidobacteriaceae</taxon>
        <taxon>Bifidobacterium</taxon>
    </lineage>
</organism>
<reference evidence="1" key="1">
    <citation type="journal article" date="2020" name="Biotechnol. Biofuels">
        <title>New insights from the biogas microbiome by comprehensive genome-resolved metagenomics of nearly 1600 species originating from multiple anaerobic digesters.</title>
        <authorList>
            <person name="Campanaro S."/>
            <person name="Treu L."/>
            <person name="Rodriguez-R L.M."/>
            <person name="Kovalovszki A."/>
            <person name="Ziels R.M."/>
            <person name="Maus I."/>
            <person name="Zhu X."/>
            <person name="Kougias P.G."/>
            <person name="Basile A."/>
            <person name="Luo G."/>
            <person name="Schluter A."/>
            <person name="Konstantinidis K.T."/>
            <person name="Angelidaki I."/>
        </authorList>
    </citation>
    <scope>NUCLEOTIDE SEQUENCE</scope>
    <source>
        <strain evidence="1">AS01afH2WH_6</strain>
    </source>
</reference>
<comment type="caution">
    <text evidence="1">The sequence shown here is derived from an EMBL/GenBank/DDBJ whole genome shotgun (WGS) entry which is preliminary data.</text>
</comment>
<protein>
    <submittedName>
        <fullName evidence="1">Uncharacterized protein</fullName>
    </submittedName>
</protein>
<dbReference type="Proteomes" id="UP000767327">
    <property type="component" value="Unassembled WGS sequence"/>
</dbReference>
<sequence>MNTHLRCSIPLCEREATRAWDTLHSVSAPAGTLGAVPICDFHLWLLGQGANITVSSHGLDAII</sequence>
<evidence type="ECO:0000313" key="2">
    <source>
        <dbReference type="Proteomes" id="UP000767327"/>
    </source>
</evidence>
<gene>
    <name evidence="1" type="ORF">GXW98_02205</name>
</gene>
<proteinExistence type="predicted"/>
<evidence type="ECO:0000313" key="1">
    <source>
        <dbReference type="EMBL" id="NLT79084.1"/>
    </source>
</evidence>
<dbReference type="RefSeq" id="WP_273172729.1">
    <property type="nucleotide sequence ID" value="NZ_CP181270.1"/>
</dbReference>
<dbReference type="EMBL" id="JAAXZR010000009">
    <property type="protein sequence ID" value="NLT79084.1"/>
    <property type="molecule type" value="Genomic_DNA"/>
</dbReference>
<reference evidence="1" key="2">
    <citation type="submission" date="2020-01" db="EMBL/GenBank/DDBJ databases">
        <authorList>
            <person name="Campanaro S."/>
        </authorList>
    </citation>
    <scope>NUCLEOTIDE SEQUENCE</scope>
    <source>
        <strain evidence="1">AS01afH2WH_6</strain>
    </source>
</reference>
<dbReference type="AlphaFoldDB" id="A0A971IBS0"/>